<dbReference type="AlphaFoldDB" id="A0A4C1XAX7"/>
<feature type="compositionally biased region" description="Low complexity" evidence="1">
    <location>
        <begin position="36"/>
        <end position="48"/>
    </location>
</feature>
<dbReference type="EMBL" id="BGZK01000800">
    <property type="protein sequence ID" value="GBP60966.1"/>
    <property type="molecule type" value="Genomic_DNA"/>
</dbReference>
<sequence length="112" mass="12199">MSRGTSAVRQRRGANQSLKETPSKCRGGHGTRGRARAQATPARRANQADGPAHVTRNEVAAKWQTRGRLTLPPSPARPPLKPRRPSGFDSSLTLIDFMNHLQLLKPGMVNLA</sequence>
<protein>
    <submittedName>
        <fullName evidence="2">Uncharacterized protein</fullName>
    </submittedName>
</protein>
<comment type="caution">
    <text evidence="2">The sequence shown here is derived from an EMBL/GenBank/DDBJ whole genome shotgun (WGS) entry which is preliminary data.</text>
</comment>
<accession>A0A4C1XAX7</accession>
<dbReference type="Proteomes" id="UP000299102">
    <property type="component" value="Unassembled WGS sequence"/>
</dbReference>
<name>A0A4C1XAX7_EUMVA</name>
<evidence type="ECO:0000313" key="3">
    <source>
        <dbReference type="Proteomes" id="UP000299102"/>
    </source>
</evidence>
<feature type="region of interest" description="Disordered" evidence="1">
    <location>
        <begin position="1"/>
        <end position="89"/>
    </location>
</feature>
<feature type="compositionally biased region" description="Basic residues" evidence="1">
    <location>
        <begin position="26"/>
        <end position="35"/>
    </location>
</feature>
<organism evidence="2 3">
    <name type="scientific">Eumeta variegata</name>
    <name type="common">Bagworm moth</name>
    <name type="synonym">Eumeta japonica</name>
    <dbReference type="NCBI Taxonomy" id="151549"/>
    <lineage>
        <taxon>Eukaryota</taxon>
        <taxon>Metazoa</taxon>
        <taxon>Ecdysozoa</taxon>
        <taxon>Arthropoda</taxon>
        <taxon>Hexapoda</taxon>
        <taxon>Insecta</taxon>
        <taxon>Pterygota</taxon>
        <taxon>Neoptera</taxon>
        <taxon>Endopterygota</taxon>
        <taxon>Lepidoptera</taxon>
        <taxon>Glossata</taxon>
        <taxon>Ditrysia</taxon>
        <taxon>Tineoidea</taxon>
        <taxon>Psychidae</taxon>
        <taxon>Oiketicinae</taxon>
        <taxon>Eumeta</taxon>
    </lineage>
</organism>
<evidence type="ECO:0000256" key="1">
    <source>
        <dbReference type="SAM" id="MobiDB-lite"/>
    </source>
</evidence>
<gene>
    <name evidence="2" type="ORF">EVAR_51529_1</name>
</gene>
<keyword evidence="3" id="KW-1185">Reference proteome</keyword>
<evidence type="ECO:0000313" key="2">
    <source>
        <dbReference type="EMBL" id="GBP60966.1"/>
    </source>
</evidence>
<feature type="compositionally biased region" description="Polar residues" evidence="1">
    <location>
        <begin position="1"/>
        <end position="20"/>
    </location>
</feature>
<reference evidence="2 3" key="1">
    <citation type="journal article" date="2019" name="Commun. Biol.">
        <title>The bagworm genome reveals a unique fibroin gene that provides high tensile strength.</title>
        <authorList>
            <person name="Kono N."/>
            <person name="Nakamura H."/>
            <person name="Ohtoshi R."/>
            <person name="Tomita M."/>
            <person name="Numata K."/>
            <person name="Arakawa K."/>
        </authorList>
    </citation>
    <scope>NUCLEOTIDE SEQUENCE [LARGE SCALE GENOMIC DNA]</scope>
</reference>
<proteinExistence type="predicted"/>